<dbReference type="InterPro" id="IPR050504">
    <property type="entry name" value="IgSF_BTN/MOG"/>
</dbReference>
<dbReference type="GO" id="GO:0005102">
    <property type="term" value="F:signaling receptor binding"/>
    <property type="evidence" value="ECO:0007669"/>
    <property type="project" value="TreeGrafter"/>
</dbReference>
<evidence type="ECO:0000256" key="2">
    <source>
        <dbReference type="ARBA" id="ARBA00023136"/>
    </source>
</evidence>
<sequence length="200" mass="21592">MLDSWSVAQTNIISSFSETAQCHTDSPNNGSTPAALLLLCLAPFFLTHTVFFLVFSDISALPGETVTLPCSAPKNSAIVDVGWGRPDLQPQCVFLSVNGRSDPAEQHPSYVSRVELKDAEMEDGDVSLILKNVTINDTGTYVSRVTLNEKDPRKTAVHICVINLTVRYPGESHGGGRGVELNAGLTVCIVLLWFGITLCQ</sequence>
<comment type="subcellular location">
    <subcellularLocation>
        <location evidence="1">Membrane</location>
    </subcellularLocation>
</comment>
<organism evidence="6 7">
    <name type="scientific">Channa striata</name>
    <name type="common">Snakehead murrel</name>
    <name type="synonym">Ophicephalus striatus</name>
    <dbReference type="NCBI Taxonomy" id="64152"/>
    <lineage>
        <taxon>Eukaryota</taxon>
        <taxon>Metazoa</taxon>
        <taxon>Chordata</taxon>
        <taxon>Craniata</taxon>
        <taxon>Vertebrata</taxon>
        <taxon>Euteleostomi</taxon>
        <taxon>Actinopterygii</taxon>
        <taxon>Neopterygii</taxon>
        <taxon>Teleostei</taxon>
        <taxon>Neoteleostei</taxon>
        <taxon>Acanthomorphata</taxon>
        <taxon>Anabantaria</taxon>
        <taxon>Anabantiformes</taxon>
        <taxon>Channoidei</taxon>
        <taxon>Channidae</taxon>
        <taxon>Channa</taxon>
    </lineage>
</organism>
<dbReference type="GO" id="GO:0050852">
    <property type="term" value="P:T cell receptor signaling pathway"/>
    <property type="evidence" value="ECO:0007669"/>
    <property type="project" value="TreeGrafter"/>
</dbReference>
<protein>
    <recommendedName>
        <fullName evidence="5">Ig-like domain-containing protein</fullName>
    </recommendedName>
</protein>
<keyword evidence="7" id="KW-1185">Reference proteome</keyword>
<dbReference type="PANTHER" id="PTHR24100">
    <property type="entry name" value="BUTYROPHILIN"/>
    <property type="match status" value="1"/>
</dbReference>
<evidence type="ECO:0000256" key="3">
    <source>
        <dbReference type="ARBA" id="ARBA00023319"/>
    </source>
</evidence>
<accession>A0AA88MHA9</accession>
<comment type="caution">
    <text evidence="6">The sequence shown here is derived from an EMBL/GenBank/DDBJ whole genome shotgun (WGS) entry which is preliminary data.</text>
</comment>
<keyword evidence="4" id="KW-1133">Transmembrane helix</keyword>
<dbReference type="InterPro" id="IPR036179">
    <property type="entry name" value="Ig-like_dom_sf"/>
</dbReference>
<dbReference type="EMBL" id="JAUPFM010000011">
    <property type="protein sequence ID" value="KAK2838024.1"/>
    <property type="molecule type" value="Genomic_DNA"/>
</dbReference>
<dbReference type="AlphaFoldDB" id="A0AA88MHA9"/>
<keyword evidence="3" id="KW-0393">Immunoglobulin domain</keyword>
<dbReference type="PROSITE" id="PS50835">
    <property type="entry name" value="IG_LIKE"/>
    <property type="match status" value="1"/>
</dbReference>
<dbReference type="GO" id="GO:0001817">
    <property type="term" value="P:regulation of cytokine production"/>
    <property type="evidence" value="ECO:0007669"/>
    <property type="project" value="TreeGrafter"/>
</dbReference>
<dbReference type="InterPro" id="IPR003599">
    <property type="entry name" value="Ig_sub"/>
</dbReference>
<keyword evidence="2 4" id="KW-0472">Membrane</keyword>
<dbReference type="PANTHER" id="PTHR24100:SF151">
    <property type="entry name" value="ICOS LIGAND"/>
    <property type="match status" value="1"/>
</dbReference>
<feature type="domain" description="Ig-like" evidence="5">
    <location>
        <begin position="43"/>
        <end position="156"/>
    </location>
</feature>
<dbReference type="InterPro" id="IPR007110">
    <property type="entry name" value="Ig-like_dom"/>
</dbReference>
<name>A0AA88MHA9_CHASR</name>
<dbReference type="Gene3D" id="2.60.40.10">
    <property type="entry name" value="Immunoglobulins"/>
    <property type="match status" value="1"/>
</dbReference>
<evidence type="ECO:0000256" key="1">
    <source>
        <dbReference type="ARBA" id="ARBA00004370"/>
    </source>
</evidence>
<evidence type="ECO:0000256" key="4">
    <source>
        <dbReference type="SAM" id="Phobius"/>
    </source>
</evidence>
<dbReference type="InterPro" id="IPR013783">
    <property type="entry name" value="Ig-like_fold"/>
</dbReference>
<keyword evidence="4" id="KW-0812">Transmembrane</keyword>
<evidence type="ECO:0000259" key="5">
    <source>
        <dbReference type="PROSITE" id="PS50835"/>
    </source>
</evidence>
<dbReference type="GO" id="GO:0009897">
    <property type="term" value="C:external side of plasma membrane"/>
    <property type="evidence" value="ECO:0007669"/>
    <property type="project" value="TreeGrafter"/>
</dbReference>
<evidence type="ECO:0000313" key="6">
    <source>
        <dbReference type="EMBL" id="KAK2838024.1"/>
    </source>
</evidence>
<dbReference type="Proteomes" id="UP001187415">
    <property type="component" value="Unassembled WGS sequence"/>
</dbReference>
<gene>
    <name evidence="6" type="ORF">Q5P01_015236</name>
</gene>
<dbReference type="SMART" id="SM00409">
    <property type="entry name" value="IG"/>
    <property type="match status" value="1"/>
</dbReference>
<proteinExistence type="predicted"/>
<dbReference type="Pfam" id="PF07686">
    <property type="entry name" value="V-set"/>
    <property type="match status" value="1"/>
</dbReference>
<reference evidence="6" key="1">
    <citation type="submission" date="2023-07" db="EMBL/GenBank/DDBJ databases">
        <title>Chromosome-level Genome Assembly of Striped Snakehead (Channa striata).</title>
        <authorList>
            <person name="Liu H."/>
        </authorList>
    </citation>
    <scope>NUCLEOTIDE SEQUENCE</scope>
    <source>
        <strain evidence="6">Gz</strain>
        <tissue evidence="6">Muscle</tissue>
    </source>
</reference>
<dbReference type="SUPFAM" id="SSF48726">
    <property type="entry name" value="Immunoglobulin"/>
    <property type="match status" value="1"/>
</dbReference>
<evidence type="ECO:0000313" key="7">
    <source>
        <dbReference type="Proteomes" id="UP001187415"/>
    </source>
</evidence>
<feature type="transmembrane region" description="Helical" evidence="4">
    <location>
        <begin position="34"/>
        <end position="55"/>
    </location>
</feature>
<dbReference type="InterPro" id="IPR013106">
    <property type="entry name" value="Ig_V-set"/>
</dbReference>